<dbReference type="EC" id="3.2.1.78" evidence="4"/>
<feature type="site" description="Plays an important role in maintaining the position of the catalytic nucleophile" evidence="7">
    <location>
        <position position="183"/>
    </location>
</feature>
<feature type="binding site" evidence="6">
    <location>
        <position position="121"/>
    </location>
    <ligand>
        <name>substrate</name>
    </ligand>
</feature>
<evidence type="ECO:0000256" key="6">
    <source>
        <dbReference type="PIRSR" id="PIRSR018168-2"/>
    </source>
</evidence>
<evidence type="ECO:0000256" key="3">
    <source>
        <dbReference type="ARBA" id="ARBA00023295"/>
    </source>
</evidence>
<dbReference type="PROSITE" id="PS51257">
    <property type="entry name" value="PROKAR_LIPOPROTEIN"/>
    <property type="match status" value="1"/>
</dbReference>
<sequence length="374" mass="43206">MTRITLLFALGLVLFSCKNNTKDNESRSPSSKLFEQLKVVEGNGVLFGHQDDLAYGVNWAYQEDRSDVKETAGDYPALFGWELGGIELGRQVNLDSVPFDKMREYVIKGYEMGAVITFSWHPFSALDNTRSSWDTDQQVVKHIIPGGSHHDIFKQHLDKVAAFFHSLKTKNGNPVPFIFRPWHEMDGDWFWWGNSHCTSDEFKTLFRFTVEYLKTEKGVDFLTAYSPDNRFSSEEEYLTWYPGDDVVEIIGVDNYGDFRVGSENVEAAQKKLEIVVEYARKTNKIAAFTETGLNMVTDDQWFTQKLAKSFLESEVASEIAYVMLWRNDDTTHFFSAYPEHSSAPDFRKFTDHEKIWLLDDWNSFKDSLNLKSEK</sequence>
<name>A0A2U2B8L0_9BACT</name>
<keyword evidence="11" id="KW-1185">Reference proteome</keyword>
<comment type="catalytic activity">
    <reaction evidence="4">
        <text>Random hydrolysis of (1-&gt;4)-beta-D-mannosidic linkages in mannans, galactomannans and glucomannans.</text>
        <dbReference type="EC" id="3.2.1.78"/>
    </reaction>
</comment>
<gene>
    <name evidence="10" type="ORF">DDZ16_10250</name>
</gene>
<evidence type="ECO:0000313" key="11">
    <source>
        <dbReference type="Proteomes" id="UP000244956"/>
    </source>
</evidence>
<evidence type="ECO:0000313" key="10">
    <source>
        <dbReference type="EMBL" id="PWD99382.1"/>
    </source>
</evidence>
<dbReference type="SUPFAM" id="SSF51445">
    <property type="entry name" value="(Trans)glycosidases"/>
    <property type="match status" value="1"/>
</dbReference>
<dbReference type="Pfam" id="PF02156">
    <property type="entry name" value="Glyco_hydro_26"/>
    <property type="match status" value="1"/>
</dbReference>
<dbReference type="GO" id="GO:0006080">
    <property type="term" value="P:substituted mannan metabolic process"/>
    <property type="evidence" value="ECO:0007669"/>
    <property type="project" value="UniProtKB-UniRule"/>
</dbReference>
<comment type="caution">
    <text evidence="10">The sequence shown here is derived from an EMBL/GenBank/DDBJ whole genome shotgun (WGS) entry which is preliminary data.</text>
</comment>
<dbReference type="InterPro" id="IPR000805">
    <property type="entry name" value="Glyco_hydro_26"/>
</dbReference>
<dbReference type="Gene3D" id="3.20.20.80">
    <property type="entry name" value="Glycosidases"/>
    <property type="match status" value="1"/>
</dbReference>
<dbReference type="Proteomes" id="UP000244956">
    <property type="component" value="Unassembled WGS sequence"/>
</dbReference>
<comment type="similarity">
    <text evidence="1 4 8">Belongs to the glycosyl hydrolase 26 family.</text>
</comment>
<evidence type="ECO:0000256" key="7">
    <source>
        <dbReference type="PIRSR" id="PIRSR018168-3"/>
    </source>
</evidence>
<feature type="active site" description="Proton donor" evidence="5 8">
    <location>
        <position position="184"/>
    </location>
</feature>
<evidence type="ECO:0000256" key="4">
    <source>
        <dbReference type="PIRNR" id="PIRNR018168"/>
    </source>
</evidence>
<feature type="binding site" evidence="6">
    <location>
        <position position="189"/>
    </location>
    <ligand>
        <name>substrate</name>
    </ligand>
</feature>
<evidence type="ECO:0000256" key="1">
    <source>
        <dbReference type="ARBA" id="ARBA00007754"/>
    </source>
</evidence>
<dbReference type="PIRSF" id="PIRSF018168">
    <property type="entry name" value="Mannan-1_4-beta-mannosidase"/>
    <property type="match status" value="1"/>
</dbReference>
<dbReference type="InterPro" id="IPR017853">
    <property type="entry name" value="GH"/>
</dbReference>
<keyword evidence="3 4" id="KW-0326">Glycosidase</keyword>
<dbReference type="GO" id="GO:0016985">
    <property type="term" value="F:mannan endo-1,4-beta-mannosidase activity"/>
    <property type="evidence" value="ECO:0007669"/>
    <property type="project" value="UniProtKB-UniRule"/>
</dbReference>
<dbReference type="InterPro" id="IPR016714">
    <property type="entry name" value="MANB/E"/>
</dbReference>
<dbReference type="GO" id="GO:0005576">
    <property type="term" value="C:extracellular region"/>
    <property type="evidence" value="ECO:0007669"/>
    <property type="project" value="UniProtKB-SubCell"/>
</dbReference>
<reference evidence="10 11" key="1">
    <citation type="submission" date="2018-05" db="EMBL/GenBank/DDBJ databases">
        <title>Marinilabilia rubrum sp. nov., isolated from saltern sediment.</title>
        <authorList>
            <person name="Zhang R."/>
        </authorList>
    </citation>
    <scope>NUCLEOTIDE SEQUENCE [LARGE SCALE GENOMIC DNA]</scope>
    <source>
        <strain evidence="10 11">WTE16</strain>
    </source>
</reference>
<dbReference type="OrthoDB" id="9816550at2"/>
<dbReference type="PANTHER" id="PTHR40079:SF4">
    <property type="entry name" value="GH26 DOMAIN-CONTAINING PROTEIN-RELATED"/>
    <property type="match status" value="1"/>
</dbReference>
<organism evidence="10 11">
    <name type="scientific">Marinilabilia rubra</name>
    <dbReference type="NCBI Taxonomy" id="2162893"/>
    <lineage>
        <taxon>Bacteria</taxon>
        <taxon>Pseudomonadati</taxon>
        <taxon>Bacteroidota</taxon>
        <taxon>Bacteroidia</taxon>
        <taxon>Marinilabiliales</taxon>
        <taxon>Marinilabiliaceae</taxon>
        <taxon>Marinilabilia</taxon>
    </lineage>
</organism>
<proteinExistence type="inferred from homology"/>
<evidence type="ECO:0000256" key="2">
    <source>
        <dbReference type="ARBA" id="ARBA00022801"/>
    </source>
</evidence>
<dbReference type="EMBL" id="QEWP01000007">
    <property type="protein sequence ID" value="PWD99382.1"/>
    <property type="molecule type" value="Genomic_DNA"/>
</dbReference>
<dbReference type="PANTHER" id="PTHR40079">
    <property type="entry name" value="MANNAN ENDO-1,4-BETA-MANNOSIDASE E-RELATED"/>
    <property type="match status" value="1"/>
</dbReference>
<evidence type="ECO:0000256" key="8">
    <source>
        <dbReference type="PROSITE-ProRule" id="PRU01100"/>
    </source>
</evidence>
<feature type="domain" description="GH26" evidence="9">
    <location>
        <begin position="28"/>
        <end position="359"/>
    </location>
</feature>
<feature type="binding site" evidence="6">
    <location>
        <position position="255"/>
    </location>
    <ligand>
        <name>substrate</name>
    </ligand>
</feature>
<dbReference type="RefSeq" id="WP_109264367.1">
    <property type="nucleotide sequence ID" value="NZ_QEWP01000007.1"/>
</dbReference>
<evidence type="ECO:0000259" key="9">
    <source>
        <dbReference type="PROSITE" id="PS51764"/>
    </source>
</evidence>
<dbReference type="AlphaFoldDB" id="A0A2U2B8L0"/>
<feature type="active site" description="Nucleophile" evidence="5 8">
    <location>
        <position position="290"/>
    </location>
</feature>
<evidence type="ECO:0000256" key="5">
    <source>
        <dbReference type="PIRSR" id="PIRSR018168-1"/>
    </source>
</evidence>
<keyword evidence="4" id="KW-0964">Secreted</keyword>
<keyword evidence="4" id="KW-0119">Carbohydrate metabolism</keyword>
<protein>
    <recommendedName>
        <fullName evidence="4">Mannan endo-1,4-beta-mannosidase</fullName>
        <ecNumber evidence="4">3.2.1.78</ecNumber>
    </recommendedName>
</protein>
<dbReference type="InterPro" id="IPR022790">
    <property type="entry name" value="GH26_dom"/>
</dbReference>
<comment type="subcellular location">
    <subcellularLocation>
        <location evidence="4">Secreted</location>
    </subcellularLocation>
</comment>
<keyword evidence="2 4" id="KW-0378">Hydrolase</keyword>
<dbReference type="PRINTS" id="PR00739">
    <property type="entry name" value="GLHYDRLASE26"/>
</dbReference>
<dbReference type="PROSITE" id="PS51764">
    <property type="entry name" value="GH26"/>
    <property type="match status" value="1"/>
</dbReference>
<accession>A0A2U2B8L0</accession>